<evidence type="ECO:0000313" key="1">
    <source>
        <dbReference type="EMBL" id="RAS60524.1"/>
    </source>
</evidence>
<protein>
    <submittedName>
        <fullName evidence="1">Uncharacterized protein</fullName>
    </submittedName>
</protein>
<sequence length="142" mass="16053">MSSQIKVRLAGFALIALMLTCWVYPSYGVFCDYLDLLNNEVVVRVSVLTLWVPFGCLGAVLCLLWMSPKALYYGKGIGKVYSPKAMQLANKVCMYFALIGIAFSVGWTYHSIDLLERYGYVYSRELTKITPTGIHLMYVRPN</sequence>
<dbReference type="Proteomes" id="UP000248729">
    <property type="component" value="Unassembled WGS sequence"/>
</dbReference>
<accession>A0A2J8GMP2</accession>
<name>A0A2J8GMP2_VIBDI</name>
<organism evidence="1 2">
    <name type="scientific">Vibrio diazotrophicus</name>
    <dbReference type="NCBI Taxonomy" id="685"/>
    <lineage>
        <taxon>Bacteria</taxon>
        <taxon>Pseudomonadati</taxon>
        <taxon>Pseudomonadota</taxon>
        <taxon>Gammaproteobacteria</taxon>
        <taxon>Vibrionales</taxon>
        <taxon>Vibrionaceae</taxon>
        <taxon>Vibrio</taxon>
    </lineage>
</organism>
<dbReference type="RefSeq" id="WP_102941934.1">
    <property type="nucleotide sequence ID" value="NZ_QLTR01000021.1"/>
</dbReference>
<dbReference type="EMBL" id="QLTR01000021">
    <property type="protein sequence ID" value="RAS60524.1"/>
    <property type="molecule type" value="Genomic_DNA"/>
</dbReference>
<reference evidence="1 2" key="1">
    <citation type="submission" date="2018-06" db="EMBL/GenBank/DDBJ databases">
        <title>Freshwater and sediment microbial communities from various areas in North America, analyzing microbe dynamics in response to fracking.</title>
        <authorList>
            <person name="Lamendella R."/>
        </authorList>
    </citation>
    <scope>NUCLEOTIDE SEQUENCE [LARGE SCALE GENOMIC DNA]</scope>
    <source>
        <strain evidence="1 2">99A</strain>
    </source>
</reference>
<gene>
    <name evidence="1" type="ORF">DET48_12129</name>
</gene>
<proteinExistence type="predicted"/>
<dbReference type="AlphaFoldDB" id="A0A2J8GMP2"/>
<comment type="caution">
    <text evidence="1">The sequence shown here is derived from an EMBL/GenBank/DDBJ whole genome shotgun (WGS) entry which is preliminary data.</text>
</comment>
<evidence type="ECO:0000313" key="2">
    <source>
        <dbReference type="Proteomes" id="UP000248729"/>
    </source>
</evidence>